<evidence type="ECO:0000256" key="7">
    <source>
        <dbReference type="ARBA" id="ARBA00023125"/>
    </source>
</evidence>
<feature type="region of interest" description="Disordered" evidence="13">
    <location>
        <begin position="379"/>
        <end position="404"/>
    </location>
</feature>
<dbReference type="Gene3D" id="2.60.40.10">
    <property type="entry name" value="Immunoglobulins"/>
    <property type="match status" value="1"/>
</dbReference>
<dbReference type="FunFam" id="2.60.40.10:FF:000046">
    <property type="entry name" value="Nuclear factor NF-kappa-B p105 subunit"/>
    <property type="match status" value="1"/>
</dbReference>
<reference evidence="15" key="2">
    <citation type="submission" date="2025-08" db="UniProtKB">
        <authorList>
            <consortium name="Ensembl"/>
        </authorList>
    </citation>
    <scope>IDENTIFICATION</scope>
</reference>
<sequence>MHFGFPMFLIGTSPFSSPVEGPYLVIIEQPKQRGFRFRYGCEGPSHGGLPGASSEKGRKTYPTVKICNYTGVARIEVDLVTHSDPPRVHAHSLVGKQCNEAGNCVTIVGPKDMTAQFSNLGVLHVTKKNMMEIMKEKLKQQKMRNRSQLLTEVELREIEQEAKELKKVMDLSIVRLRFTAYLRDSSGNFTLALQPVISDPIHDSKSPGASNLKISRMDKTAGSVRGGDEVYLLCDKVQKDDIEVRFYEDDENGWQAFGDFSPTDVHKQYAIVFRTPPYHKPKIDRPVTVFLQLKRKRGGDVSDPKQFTYYPVVEDKEEVERKRKKVLPQFPQHFGGGSHMGGAGGGAGGFGSGGGGNLSFPYSPGLTYSSIYSSGPHPVGSYQGGVQMKGSEAEGPRSDRQAPAEETQLCQLWMLALARRNAHALLDYSVTADPRMLLAVQRHLAASQDENGDTPLHLAIIHEQTAVIKQLIDIIASIPSQQIINISNNLQQTPLHLAVITKQPQVVQLLLQARADPTLLDRYGNSLLHLALQAGDEEMLRTLLAHLGSAAPYLLRLPNFHGLLPVHLAVKAKSLACLDLLVRTGADVNAVERQSGRTPLHLAVEMENLNMATHLVKKVWSACPHLAGLLPVHLAVKAKSLACLDLLVRTGADVNAVERQSGRTPLHLAVEMENLNMATHLVKKVWSGWCSGGCGKGMGCSLLQAPGASGGSPEALG</sequence>
<evidence type="ECO:0000313" key="16">
    <source>
        <dbReference type="Proteomes" id="UP000016665"/>
    </source>
</evidence>
<dbReference type="InterPro" id="IPR014756">
    <property type="entry name" value="Ig_E-set"/>
</dbReference>
<keyword evidence="16" id="KW-1185">Reference proteome</keyword>
<dbReference type="FunFam" id="2.60.40.340:FF:000004">
    <property type="entry name" value="Nuclear factor NF-kappa-B p105 subunit isoform 1"/>
    <property type="match status" value="1"/>
</dbReference>
<dbReference type="GO" id="GO:0005634">
    <property type="term" value="C:nucleus"/>
    <property type="evidence" value="ECO:0007669"/>
    <property type="project" value="UniProtKB-SubCell"/>
</dbReference>
<feature type="repeat" description="ANK" evidence="11">
    <location>
        <begin position="627"/>
        <end position="659"/>
    </location>
</feature>
<dbReference type="InterPro" id="IPR000451">
    <property type="entry name" value="NFkB/Dor"/>
</dbReference>
<evidence type="ECO:0000256" key="10">
    <source>
        <dbReference type="ARBA" id="ARBA00023242"/>
    </source>
</evidence>
<evidence type="ECO:0000256" key="2">
    <source>
        <dbReference type="ARBA" id="ARBA00004496"/>
    </source>
</evidence>
<keyword evidence="7" id="KW-0238">DNA-binding</keyword>
<dbReference type="InterPro" id="IPR036770">
    <property type="entry name" value="Ankyrin_rpt-contain_sf"/>
</dbReference>
<keyword evidence="10" id="KW-0539">Nucleus</keyword>
<feature type="domain" description="RHD" evidence="14">
    <location>
        <begin position="19"/>
        <end position="208"/>
    </location>
</feature>
<dbReference type="SMART" id="SM00429">
    <property type="entry name" value="IPT"/>
    <property type="match status" value="1"/>
</dbReference>
<dbReference type="Gene3D" id="1.25.40.20">
    <property type="entry name" value="Ankyrin repeat-containing domain"/>
    <property type="match status" value="2"/>
</dbReference>
<keyword evidence="4" id="KW-0677">Repeat</keyword>
<dbReference type="Pfam" id="PF12796">
    <property type="entry name" value="Ank_2"/>
    <property type="match status" value="3"/>
</dbReference>
<evidence type="ECO:0000313" key="15">
    <source>
        <dbReference type="Ensembl" id="ENSFALP00000027133.1"/>
    </source>
</evidence>
<feature type="compositionally biased region" description="Basic and acidic residues" evidence="13">
    <location>
        <begin position="391"/>
        <end position="403"/>
    </location>
</feature>
<feature type="coiled-coil region" evidence="12">
    <location>
        <begin position="148"/>
        <end position="175"/>
    </location>
</feature>
<feature type="repeat" description="ANK" evidence="11">
    <location>
        <begin position="451"/>
        <end position="483"/>
    </location>
</feature>
<feature type="repeat" description="ANK" evidence="11">
    <location>
        <begin position="523"/>
        <end position="544"/>
    </location>
</feature>
<dbReference type="Proteomes" id="UP000016665">
    <property type="component" value="Chromosome 6"/>
</dbReference>
<proteinExistence type="predicted"/>
<keyword evidence="9" id="KW-0804">Transcription</keyword>
<name>A0A803VWM7_FICAL</name>
<dbReference type="InterPro" id="IPR013783">
    <property type="entry name" value="Ig-like_fold"/>
</dbReference>
<evidence type="ECO:0000256" key="5">
    <source>
        <dbReference type="ARBA" id="ARBA00023015"/>
    </source>
</evidence>
<keyword evidence="6 11" id="KW-0040">ANK repeat</keyword>
<dbReference type="PRINTS" id="PR00057">
    <property type="entry name" value="NFKBTNSCPFCT"/>
</dbReference>
<dbReference type="GeneTree" id="ENSGT00940000160968"/>
<dbReference type="GO" id="GO:0000981">
    <property type="term" value="F:DNA-binding transcription factor activity, RNA polymerase II-specific"/>
    <property type="evidence" value="ECO:0007669"/>
    <property type="project" value="TreeGrafter"/>
</dbReference>
<keyword evidence="12" id="KW-0175">Coiled coil</keyword>
<dbReference type="Ensembl" id="ENSFALT00000030193.1">
    <property type="protein sequence ID" value="ENSFALP00000027133.1"/>
    <property type="gene ID" value="ENSFALG00000007271.2"/>
</dbReference>
<dbReference type="InterPro" id="IPR030492">
    <property type="entry name" value="RHD_CS"/>
</dbReference>
<protein>
    <submittedName>
        <fullName evidence="15">Nuclear factor kappa B subunit 2</fullName>
    </submittedName>
</protein>
<keyword evidence="8" id="KW-0010">Activator</keyword>
<evidence type="ECO:0000256" key="4">
    <source>
        <dbReference type="ARBA" id="ARBA00022737"/>
    </source>
</evidence>
<dbReference type="Pfam" id="PF00554">
    <property type="entry name" value="RHD_DNA_bind"/>
    <property type="match status" value="1"/>
</dbReference>
<feature type="repeat" description="ANK" evidence="11">
    <location>
        <begin position="595"/>
        <end position="618"/>
    </location>
</feature>
<dbReference type="InterPro" id="IPR030497">
    <property type="entry name" value="NFkB_p100_RHD_N"/>
</dbReference>
<dbReference type="SUPFAM" id="SSF49417">
    <property type="entry name" value="p53-like transcription factors"/>
    <property type="match status" value="1"/>
</dbReference>
<dbReference type="PROSITE" id="PS01204">
    <property type="entry name" value="REL_1"/>
    <property type="match status" value="1"/>
</dbReference>
<feature type="repeat" description="ANK" evidence="11">
    <location>
        <begin position="561"/>
        <end position="593"/>
    </location>
</feature>
<evidence type="ECO:0000256" key="9">
    <source>
        <dbReference type="ARBA" id="ARBA00023163"/>
    </source>
</evidence>
<gene>
    <name evidence="15" type="primary">NFKB2</name>
</gene>
<dbReference type="AlphaFoldDB" id="A0A803VWM7"/>
<organism evidence="15 16">
    <name type="scientific">Ficedula albicollis</name>
    <name type="common">Collared flycatcher</name>
    <name type="synonym">Muscicapa albicollis</name>
    <dbReference type="NCBI Taxonomy" id="59894"/>
    <lineage>
        <taxon>Eukaryota</taxon>
        <taxon>Metazoa</taxon>
        <taxon>Chordata</taxon>
        <taxon>Craniata</taxon>
        <taxon>Vertebrata</taxon>
        <taxon>Euteleostomi</taxon>
        <taxon>Archelosauria</taxon>
        <taxon>Archosauria</taxon>
        <taxon>Dinosauria</taxon>
        <taxon>Saurischia</taxon>
        <taxon>Theropoda</taxon>
        <taxon>Coelurosauria</taxon>
        <taxon>Aves</taxon>
        <taxon>Neognathae</taxon>
        <taxon>Neoaves</taxon>
        <taxon>Telluraves</taxon>
        <taxon>Australaves</taxon>
        <taxon>Passeriformes</taxon>
        <taxon>Muscicapidae</taxon>
        <taxon>Ficedula</taxon>
    </lineage>
</organism>
<dbReference type="PROSITE" id="PS50088">
    <property type="entry name" value="ANK_REPEAT"/>
    <property type="match status" value="7"/>
</dbReference>
<dbReference type="GO" id="GO:0000978">
    <property type="term" value="F:RNA polymerase II cis-regulatory region sequence-specific DNA binding"/>
    <property type="evidence" value="ECO:0007669"/>
    <property type="project" value="TreeGrafter"/>
</dbReference>
<dbReference type="PANTHER" id="PTHR24169">
    <property type="entry name" value="NUCLEAR FACTOR NF-KAPPA-B PROTEIN"/>
    <property type="match status" value="1"/>
</dbReference>
<dbReference type="SUPFAM" id="SSF81296">
    <property type="entry name" value="E set domains"/>
    <property type="match status" value="1"/>
</dbReference>
<dbReference type="InterPro" id="IPR008967">
    <property type="entry name" value="p53-like_TF_DNA-bd_sf"/>
</dbReference>
<evidence type="ECO:0000256" key="6">
    <source>
        <dbReference type="ARBA" id="ARBA00023043"/>
    </source>
</evidence>
<reference evidence="15" key="3">
    <citation type="submission" date="2025-09" db="UniProtKB">
        <authorList>
            <consortium name="Ensembl"/>
        </authorList>
    </citation>
    <scope>IDENTIFICATION</scope>
</reference>
<dbReference type="InterPro" id="IPR032397">
    <property type="entry name" value="RHD_dimer"/>
</dbReference>
<dbReference type="PROSITE" id="PS50297">
    <property type="entry name" value="ANK_REP_REGION"/>
    <property type="match status" value="7"/>
</dbReference>
<dbReference type="PROSITE" id="PS50254">
    <property type="entry name" value="REL_2"/>
    <property type="match status" value="1"/>
</dbReference>
<dbReference type="InterPro" id="IPR011539">
    <property type="entry name" value="RHD_DNA_bind_dom"/>
</dbReference>
<dbReference type="Pfam" id="PF16179">
    <property type="entry name" value="RHD_dimer"/>
    <property type="match status" value="1"/>
</dbReference>
<dbReference type="PANTHER" id="PTHR24169:SF21">
    <property type="entry name" value="NUCLEAR FACTOR NF-KAPPA-B P100 SUBUNIT"/>
    <property type="match status" value="1"/>
</dbReference>
<evidence type="ECO:0000256" key="13">
    <source>
        <dbReference type="SAM" id="MobiDB-lite"/>
    </source>
</evidence>
<dbReference type="InterPro" id="IPR033926">
    <property type="entry name" value="IPT_NFkappaB"/>
</dbReference>
<dbReference type="SMART" id="SM00248">
    <property type="entry name" value="ANK"/>
    <property type="match status" value="7"/>
</dbReference>
<dbReference type="SUPFAM" id="SSF48403">
    <property type="entry name" value="Ankyrin repeat"/>
    <property type="match status" value="2"/>
</dbReference>
<reference evidence="15 16" key="1">
    <citation type="journal article" date="2012" name="Nature">
        <title>The genomic landscape of species divergence in Ficedula flycatchers.</title>
        <authorList>
            <person name="Ellegren H."/>
            <person name="Smeds L."/>
            <person name="Burri R."/>
            <person name="Olason P.I."/>
            <person name="Backstrom N."/>
            <person name="Kawakami T."/>
            <person name="Kunstner A."/>
            <person name="Makinen H."/>
            <person name="Nadachowska-Brzyska K."/>
            <person name="Qvarnstrom A."/>
            <person name="Uebbing S."/>
            <person name="Wolf J.B."/>
        </authorList>
    </citation>
    <scope>NUCLEOTIDE SEQUENCE [LARGE SCALE GENOMIC DNA]</scope>
</reference>
<evidence type="ECO:0000256" key="11">
    <source>
        <dbReference type="PROSITE-ProRule" id="PRU00023"/>
    </source>
</evidence>
<feature type="repeat" description="ANK" evidence="11">
    <location>
        <begin position="661"/>
        <end position="684"/>
    </location>
</feature>
<comment type="subcellular location">
    <subcellularLocation>
        <location evidence="2">Cytoplasm</location>
    </subcellularLocation>
    <subcellularLocation>
        <location evidence="1">Nucleus</location>
    </subcellularLocation>
</comment>
<keyword evidence="3" id="KW-0963">Cytoplasm</keyword>
<dbReference type="InterPro" id="IPR002110">
    <property type="entry name" value="Ankyrin_rpt"/>
</dbReference>
<evidence type="ECO:0000259" key="14">
    <source>
        <dbReference type="PROSITE" id="PS50254"/>
    </source>
</evidence>
<keyword evidence="5" id="KW-0805">Transcription regulation</keyword>
<accession>A0A803VWM7</accession>
<evidence type="ECO:0000256" key="12">
    <source>
        <dbReference type="SAM" id="Coils"/>
    </source>
</evidence>
<dbReference type="CDD" id="cd07934">
    <property type="entry name" value="RHD-n_NFkB2"/>
    <property type="match status" value="1"/>
</dbReference>
<dbReference type="InterPro" id="IPR002909">
    <property type="entry name" value="IPT_dom"/>
</dbReference>
<dbReference type="GO" id="GO:0005737">
    <property type="term" value="C:cytoplasm"/>
    <property type="evidence" value="ECO:0007669"/>
    <property type="project" value="UniProtKB-SubCell"/>
</dbReference>
<feature type="repeat" description="ANK" evidence="11">
    <location>
        <begin position="490"/>
        <end position="522"/>
    </location>
</feature>
<evidence type="ECO:0000256" key="1">
    <source>
        <dbReference type="ARBA" id="ARBA00004123"/>
    </source>
</evidence>
<dbReference type="InterPro" id="IPR037059">
    <property type="entry name" value="RHD_DNA_bind_dom_sf"/>
</dbReference>
<evidence type="ECO:0000256" key="3">
    <source>
        <dbReference type="ARBA" id="ARBA00022490"/>
    </source>
</evidence>
<evidence type="ECO:0000256" key="8">
    <source>
        <dbReference type="ARBA" id="ARBA00023159"/>
    </source>
</evidence>
<dbReference type="Gene3D" id="2.60.40.340">
    <property type="entry name" value="Rel homology domain (RHD), DNA-binding domain"/>
    <property type="match status" value="1"/>
</dbReference>
<dbReference type="CDD" id="cd01177">
    <property type="entry name" value="IPT_NFkappaB"/>
    <property type="match status" value="1"/>
</dbReference>